<dbReference type="PANTHER" id="PTHR31121">
    <property type="entry name" value="ALPHA-1,2 MANNOSYLTRANSFERASE KTR1"/>
    <property type="match status" value="1"/>
</dbReference>
<name>B8MAA1_TALSN</name>
<accession>B8MAA1</accession>
<keyword evidence="3" id="KW-0808">Transferase</keyword>
<dbReference type="OMA" id="PWIFFNN"/>
<dbReference type="FunFam" id="3.90.550.10:FF:000051">
    <property type="entry name" value="Alpha-1,2-mannosyltransferase (Ktr4)"/>
    <property type="match status" value="1"/>
</dbReference>
<dbReference type="SUPFAM" id="SSF53448">
    <property type="entry name" value="Nucleotide-diphospho-sugar transferases"/>
    <property type="match status" value="1"/>
</dbReference>
<protein>
    <submittedName>
        <fullName evidence="4">Uncharacterized protein</fullName>
    </submittedName>
</protein>
<dbReference type="GO" id="GO:0005794">
    <property type="term" value="C:Golgi apparatus"/>
    <property type="evidence" value="ECO:0007669"/>
    <property type="project" value="TreeGrafter"/>
</dbReference>
<dbReference type="InterPro" id="IPR002685">
    <property type="entry name" value="Glyco_trans_15"/>
</dbReference>
<dbReference type="FunCoup" id="B8MAA1">
    <property type="interactions" value="54"/>
</dbReference>
<proteinExistence type="inferred from homology"/>
<evidence type="ECO:0000313" key="5">
    <source>
        <dbReference type="Proteomes" id="UP000001745"/>
    </source>
</evidence>
<comment type="similarity">
    <text evidence="1">Belongs to the glycosyltransferase 15 family.</text>
</comment>
<dbReference type="GO" id="GO:0000026">
    <property type="term" value="F:alpha-1,2-mannosyltransferase activity"/>
    <property type="evidence" value="ECO:0007669"/>
    <property type="project" value="TreeGrafter"/>
</dbReference>
<dbReference type="Proteomes" id="UP000001745">
    <property type="component" value="Unassembled WGS sequence"/>
</dbReference>
<dbReference type="OrthoDB" id="439943at2759"/>
<dbReference type="GeneID" id="8108247"/>
<dbReference type="GO" id="GO:0000032">
    <property type="term" value="P:cell wall mannoprotein biosynthetic process"/>
    <property type="evidence" value="ECO:0007669"/>
    <property type="project" value="TreeGrafter"/>
</dbReference>
<evidence type="ECO:0000313" key="4">
    <source>
        <dbReference type="EMBL" id="EED18603.1"/>
    </source>
</evidence>
<dbReference type="PhylomeDB" id="B8MAA1"/>
<dbReference type="RefSeq" id="XP_002482595.1">
    <property type="nucleotide sequence ID" value="XM_002482550.1"/>
</dbReference>
<dbReference type="HOGENOM" id="CLU_024327_2_1_1"/>
<sequence>MTHASLKLSPDSNSRHRIPATPYHTFRERLLDSVMSLGVPRGLTKRVTITLITILLLAVAYLRFDYGYEHWYLSSGDRLLSSIKFSQSQPSTSQTTSIRADSAIISLVRNEELEGILSSMRQLETSWNSKYNYPWIFFNNVPFSEEFKTRTQAETEAECRYEVIPEEHWDVPPWIDPSQLKQSMRKMKSKGIKYAGLLSYHQMCRWNSGFFYRHPALEGYKYYWRVEPDVKFFCDITYDPFQFMADNNKTYGFTINIFDDPGTITTLWPETQSFLKSHPDYLAADNSLTWLTDRTLRPDHTDAANGYSTCHFWSNFEIGDLDFWRSERYQQFFEHLDQSGGFFYERWGDAPVHSIALGLFEDNERIHWFRDIGYQHPPYINCPDTSSSASSGSGTCQHCQPNIFTHSWGVMKEDCRINWFRQMCQSRRRHGRTMRPDEEEICQRFESVL</sequence>
<dbReference type="STRING" id="441959.B8MAA1"/>
<keyword evidence="5" id="KW-1185">Reference proteome</keyword>
<dbReference type="GO" id="GO:0006493">
    <property type="term" value="P:protein O-linked glycosylation"/>
    <property type="evidence" value="ECO:0007669"/>
    <property type="project" value="TreeGrafter"/>
</dbReference>
<dbReference type="VEuPathDB" id="FungiDB:TSTA_123350"/>
<dbReference type="Pfam" id="PF01793">
    <property type="entry name" value="Glyco_transf_15"/>
    <property type="match status" value="1"/>
</dbReference>
<dbReference type="GO" id="GO:0016020">
    <property type="term" value="C:membrane"/>
    <property type="evidence" value="ECO:0007669"/>
    <property type="project" value="InterPro"/>
</dbReference>
<dbReference type="AlphaFoldDB" id="B8MAA1"/>
<dbReference type="GO" id="GO:0006487">
    <property type="term" value="P:protein N-linked glycosylation"/>
    <property type="evidence" value="ECO:0007669"/>
    <property type="project" value="TreeGrafter"/>
</dbReference>
<dbReference type="Gene3D" id="3.90.550.10">
    <property type="entry name" value="Spore Coat Polysaccharide Biosynthesis Protein SpsA, Chain A"/>
    <property type="match status" value="1"/>
</dbReference>
<dbReference type="EMBL" id="EQ962655">
    <property type="protein sequence ID" value="EED18603.1"/>
    <property type="molecule type" value="Genomic_DNA"/>
</dbReference>
<gene>
    <name evidence="4" type="ORF">TSTA_123350</name>
</gene>
<reference evidence="5" key="1">
    <citation type="journal article" date="2015" name="Genome Announc.">
        <title>Genome sequence of the AIDS-associated pathogen Penicillium marneffei (ATCC18224) and its near taxonomic relative Talaromyces stipitatus (ATCC10500).</title>
        <authorList>
            <person name="Nierman W.C."/>
            <person name="Fedorova-Abrams N.D."/>
            <person name="Andrianopoulos A."/>
        </authorList>
    </citation>
    <scope>NUCLEOTIDE SEQUENCE [LARGE SCALE GENOMIC DNA]</scope>
    <source>
        <strain evidence="5">ATCC 10500 / CBS 375.48 / QM 6759 / NRRL 1006</strain>
    </source>
</reference>
<keyword evidence="2" id="KW-0328">Glycosyltransferase</keyword>
<dbReference type="InterPro" id="IPR029044">
    <property type="entry name" value="Nucleotide-diphossugar_trans"/>
</dbReference>
<dbReference type="eggNOG" id="KOG4472">
    <property type="taxonomic scope" value="Eukaryota"/>
</dbReference>
<dbReference type="PANTHER" id="PTHR31121:SF7">
    <property type="entry name" value="MANNOSYLTRANSFERASE KTR4-RELATED"/>
    <property type="match status" value="1"/>
</dbReference>
<dbReference type="InParanoid" id="B8MAA1"/>
<evidence type="ECO:0000256" key="2">
    <source>
        <dbReference type="ARBA" id="ARBA00022676"/>
    </source>
</evidence>
<organism evidence="4 5">
    <name type="scientific">Talaromyces stipitatus (strain ATCC 10500 / CBS 375.48 / QM 6759 / NRRL 1006)</name>
    <name type="common">Penicillium stipitatum</name>
    <dbReference type="NCBI Taxonomy" id="441959"/>
    <lineage>
        <taxon>Eukaryota</taxon>
        <taxon>Fungi</taxon>
        <taxon>Dikarya</taxon>
        <taxon>Ascomycota</taxon>
        <taxon>Pezizomycotina</taxon>
        <taxon>Eurotiomycetes</taxon>
        <taxon>Eurotiomycetidae</taxon>
        <taxon>Eurotiales</taxon>
        <taxon>Trichocomaceae</taxon>
        <taxon>Talaromyces</taxon>
        <taxon>Talaromyces sect. Talaromyces</taxon>
    </lineage>
</organism>
<evidence type="ECO:0000256" key="1">
    <source>
        <dbReference type="ARBA" id="ARBA00007677"/>
    </source>
</evidence>
<evidence type="ECO:0000256" key="3">
    <source>
        <dbReference type="ARBA" id="ARBA00022679"/>
    </source>
</evidence>